<dbReference type="STRING" id="1577792.QX51_01415"/>
<name>A0A0B3VPD7_9FIRM</name>
<keyword evidence="5" id="KW-0378">Hydrolase</keyword>
<dbReference type="OrthoDB" id="9761532at2"/>
<evidence type="ECO:0000256" key="7">
    <source>
        <dbReference type="ARBA" id="ARBA00022997"/>
    </source>
</evidence>
<evidence type="ECO:0000313" key="10">
    <source>
        <dbReference type="Proteomes" id="UP000031189"/>
    </source>
</evidence>
<evidence type="ECO:0000313" key="9">
    <source>
        <dbReference type="EMBL" id="KHS58651.1"/>
    </source>
</evidence>
<keyword evidence="4" id="KW-0479">Metal-binding</keyword>
<dbReference type="InterPro" id="IPR010964">
    <property type="entry name" value="M20A_pepV-rel"/>
</dbReference>
<dbReference type="AlphaFoldDB" id="A0A0B3VPD7"/>
<dbReference type="GO" id="GO:0006508">
    <property type="term" value="P:proteolysis"/>
    <property type="evidence" value="ECO:0007669"/>
    <property type="project" value="UniProtKB-KW"/>
</dbReference>
<keyword evidence="8" id="KW-0482">Metalloprotease</keyword>
<dbReference type="SUPFAM" id="SSF53187">
    <property type="entry name" value="Zn-dependent exopeptidases"/>
    <property type="match status" value="1"/>
</dbReference>
<keyword evidence="10" id="KW-1185">Reference proteome</keyword>
<comment type="caution">
    <text evidence="9">The sequence shown here is derived from an EMBL/GenBank/DDBJ whole genome shotgun (WGS) entry which is preliminary data.</text>
</comment>
<dbReference type="SUPFAM" id="SSF55031">
    <property type="entry name" value="Bacterial exopeptidase dimerisation domain"/>
    <property type="match status" value="1"/>
</dbReference>
<dbReference type="InterPro" id="IPR002933">
    <property type="entry name" value="Peptidase_M20"/>
</dbReference>
<dbReference type="GO" id="GO:0008270">
    <property type="term" value="F:zinc ion binding"/>
    <property type="evidence" value="ECO:0007669"/>
    <property type="project" value="InterPro"/>
</dbReference>
<keyword evidence="6" id="KW-0862">Zinc</keyword>
<dbReference type="GO" id="GO:0008777">
    <property type="term" value="F:acetylornithine deacetylase activity"/>
    <property type="evidence" value="ECO:0007669"/>
    <property type="project" value="TreeGrafter"/>
</dbReference>
<dbReference type="GO" id="GO:0016805">
    <property type="term" value="F:dipeptidase activity"/>
    <property type="evidence" value="ECO:0007669"/>
    <property type="project" value="UniProtKB-KW"/>
</dbReference>
<organism evidence="9 10">
    <name type="scientific">Terrisporobacter othiniensis</name>
    <dbReference type="NCBI Taxonomy" id="1577792"/>
    <lineage>
        <taxon>Bacteria</taxon>
        <taxon>Bacillati</taxon>
        <taxon>Bacillota</taxon>
        <taxon>Clostridia</taxon>
        <taxon>Peptostreptococcales</taxon>
        <taxon>Peptostreptococcaceae</taxon>
        <taxon>Terrisporobacter</taxon>
    </lineage>
</organism>
<dbReference type="Proteomes" id="UP000031189">
    <property type="component" value="Unassembled WGS sequence"/>
</dbReference>
<evidence type="ECO:0000256" key="1">
    <source>
        <dbReference type="ARBA" id="ARBA00001947"/>
    </source>
</evidence>
<protein>
    <recommendedName>
        <fullName evidence="11">Dipeptidase PepV</fullName>
    </recommendedName>
</protein>
<comment type="cofactor">
    <cofactor evidence="1">
        <name>Zn(2+)</name>
        <dbReference type="ChEBI" id="CHEBI:29105"/>
    </cofactor>
</comment>
<comment type="similarity">
    <text evidence="2">Belongs to the peptidase M20A family.</text>
</comment>
<dbReference type="InterPro" id="IPR036264">
    <property type="entry name" value="Bact_exopeptidase_dim_dom"/>
</dbReference>
<evidence type="ECO:0000256" key="8">
    <source>
        <dbReference type="ARBA" id="ARBA00023049"/>
    </source>
</evidence>
<keyword evidence="7" id="KW-0224">Dipeptidase</keyword>
<evidence type="ECO:0000256" key="3">
    <source>
        <dbReference type="ARBA" id="ARBA00022670"/>
    </source>
</evidence>
<accession>A0A0B3VPD7</accession>
<dbReference type="NCBIfam" id="NF005591">
    <property type="entry name" value="PRK07318.1"/>
    <property type="match status" value="1"/>
</dbReference>
<evidence type="ECO:0000256" key="5">
    <source>
        <dbReference type="ARBA" id="ARBA00022801"/>
    </source>
</evidence>
<sequence>MNNKLNEIVEKNSKELIKALQDMVKIKSVRDTPKKGMPFGEGVCKALNKQLEIAEKLGFKVTNVDNYYGYAEYGEGEEYVCALGHLDVVPEGDGWQYGPYSGQIVDDKLWGRGTIDDKGPINAALFALAALKESGFKPSKKIRIIFGCDEETGCEDMEYYNEREKAPIYGFTPDADFPAIYGEKGILRFELTTPFDLTGGSNIKSIAGGIVVNAVPDKAEAVIIGKTCPDAENITCKENADGSVTVSAKGSPAHGSIPHTGKNAIGILIKYLVDNNLVEGKEGEKLSFIRKYLCDGTFGAELGIDMEDETGSLTMNMGIVDVVDGKLRLHMDLRYPCTKTDKGILETFLAKLQGFDVENVENTKPLYVSKESKLIKTITDVYSEFYDGDSTATAIGGGTYAKHLHNIVAFGPCIPGEEVVEHTNHEYIKIDHLITLAKIYANALELLSK</sequence>
<keyword evidence="3" id="KW-0645">Protease</keyword>
<dbReference type="GO" id="GO:0006526">
    <property type="term" value="P:L-arginine biosynthetic process"/>
    <property type="evidence" value="ECO:0007669"/>
    <property type="project" value="TreeGrafter"/>
</dbReference>
<dbReference type="Gene3D" id="3.30.70.360">
    <property type="match status" value="2"/>
</dbReference>
<dbReference type="Gene3D" id="3.40.630.10">
    <property type="entry name" value="Zn peptidases"/>
    <property type="match status" value="1"/>
</dbReference>
<dbReference type="InterPro" id="IPR050072">
    <property type="entry name" value="Peptidase_M20A"/>
</dbReference>
<gene>
    <name evidence="9" type="ORF">QX51_01415</name>
</gene>
<dbReference type="PANTHER" id="PTHR43808">
    <property type="entry name" value="ACETYLORNITHINE DEACETYLASE"/>
    <property type="match status" value="1"/>
</dbReference>
<evidence type="ECO:0000256" key="6">
    <source>
        <dbReference type="ARBA" id="ARBA00022833"/>
    </source>
</evidence>
<dbReference type="PANTHER" id="PTHR43808:SF31">
    <property type="entry name" value="N-ACETYL-L-CITRULLINE DEACETYLASE"/>
    <property type="match status" value="1"/>
</dbReference>
<dbReference type="Pfam" id="PF01546">
    <property type="entry name" value="Peptidase_M20"/>
    <property type="match status" value="1"/>
</dbReference>
<dbReference type="GO" id="GO:0008237">
    <property type="term" value="F:metallopeptidase activity"/>
    <property type="evidence" value="ECO:0007669"/>
    <property type="project" value="UniProtKB-KW"/>
</dbReference>
<dbReference type="EMBL" id="JWHR01000018">
    <property type="protein sequence ID" value="KHS58651.1"/>
    <property type="molecule type" value="Genomic_DNA"/>
</dbReference>
<evidence type="ECO:0000256" key="2">
    <source>
        <dbReference type="ARBA" id="ARBA00006247"/>
    </source>
</evidence>
<reference evidence="9 10" key="1">
    <citation type="submission" date="2014-12" db="EMBL/GenBank/DDBJ databases">
        <title>Draft genome sequence of Terrisporobacter sp. 08-306576, isolated from the blood culture of a bacteremia patient.</title>
        <authorList>
            <person name="Lund L.C."/>
            <person name="Sydenham T.V."/>
            <person name="Hogh S.V."/>
            <person name="Skov M.N."/>
            <person name="Kemp M."/>
            <person name="Justesen U.S."/>
        </authorList>
    </citation>
    <scope>NUCLEOTIDE SEQUENCE [LARGE SCALE GENOMIC DNA]</scope>
    <source>
        <strain evidence="9 10">08-306576</strain>
    </source>
</reference>
<dbReference type="NCBIfam" id="TIGR01887">
    <property type="entry name" value="dipeptidaselike"/>
    <property type="match status" value="1"/>
</dbReference>
<evidence type="ECO:0008006" key="11">
    <source>
        <dbReference type="Google" id="ProtNLM"/>
    </source>
</evidence>
<proteinExistence type="inferred from homology"/>
<dbReference type="RefSeq" id="WP_039678120.1">
    <property type="nucleotide sequence ID" value="NZ_JWHR01000018.1"/>
</dbReference>
<evidence type="ECO:0000256" key="4">
    <source>
        <dbReference type="ARBA" id="ARBA00022723"/>
    </source>
</evidence>